<name>R7T0D5_DICSQ</name>
<reference evidence="1 2" key="1">
    <citation type="journal article" date="2012" name="Science">
        <title>The Paleozoic origin of enzymatic lignin decomposition reconstructed from 31 fungal genomes.</title>
        <authorList>
            <person name="Floudas D."/>
            <person name="Binder M."/>
            <person name="Riley R."/>
            <person name="Barry K."/>
            <person name="Blanchette R.A."/>
            <person name="Henrissat B."/>
            <person name="Martinez A.T."/>
            <person name="Otillar R."/>
            <person name="Spatafora J.W."/>
            <person name="Yadav J.S."/>
            <person name="Aerts A."/>
            <person name="Benoit I."/>
            <person name="Boyd A."/>
            <person name="Carlson A."/>
            <person name="Copeland A."/>
            <person name="Coutinho P.M."/>
            <person name="de Vries R.P."/>
            <person name="Ferreira P."/>
            <person name="Findley K."/>
            <person name="Foster B."/>
            <person name="Gaskell J."/>
            <person name="Glotzer D."/>
            <person name="Gorecki P."/>
            <person name="Heitman J."/>
            <person name="Hesse C."/>
            <person name="Hori C."/>
            <person name="Igarashi K."/>
            <person name="Jurgens J.A."/>
            <person name="Kallen N."/>
            <person name="Kersten P."/>
            <person name="Kohler A."/>
            <person name="Kuees U."/>
            <person name="Kumar T.K.A."/>
            <person name="Kuo A."/>
            <person name="LaButti K."/>
            <person name="Larrondo L.F."/>
            <person name="Lindquist E."/>
            <person name="Ling A."/>
            <person name="Lombard V."/>
            <person name="Lucas S."/>
            <person name="Lundell T."/>
            <person name="Martin R."/>
            <person name="McLaughlin D.J."/>
            <person name="Morgenstern I."/>
            <person name="Morin E."/>
            <person name="Murat C."/>
            <person name="Nagy L.G."/>
            <person name="Nolan M."/>
            <person name="Ohm R.A."/>
            <person name="Patyshakuliyeva A."/>
            <person name="Rokas A."/>
            <person name="Ruiz-Duenas F.J."/>
            <person name="Sabat G."/>
            <person name="Salamov A."/>
            <person name="Samejima M."/>
            <person name="Schmutz J."/>
            <person name="Slot J.C."/>
            <person name="St John F."/>
            <person name="Stenlid J."/>
            <person name="Sun H."/>
            <person name="Sun S."/>
            <person name="Syed K."/>
            <person name="Tsang A."/>
            <person name="Wiebenga A."/>
            <person name="Young D."/>
            <person name="Pisabarro A."/>
            <person name="Eastwood D.C."/>
            <person name="Martin F."/>
            <person name="Cullen D."/>
            <person name="Grigoriev I.V."/>
            <person name="Hibbett D.S."/>
        </authorList>
    </citation>
    <scope>NUCLEOTIDE SEQUENCE [LARGE SCALE GENOMIC DNA]</scope>
    <source>
        <strain evidence="1 2">LYAD-421 SS1</strain>
    </source>
</reference>
<organism evidence="1 2">
    <name type="scientific">Dichomitus squalens (strain LYAD-421)</name>
    <name type="common">Western red white-rot fungus</name>
    <dbReference type="NCBI Taxonomy" id="732165"/>
    <lineage>
        <taxon>Eukaryota</taxon>
        <taxon>Fungi</taxon>
        <taxon>Dikarya</taxon>
        <taxon>Basidiomycota</taxon>
        <taxon>Agaricomycotina</taxon>
        <taxon>Agaricomycetes</taxon>
        <taxon>Polyporales</taxon>
        <taxon>Polyporaceae</taxon>
        <taxon>Dichomitus</taxon>
    </lineage>
</organism>
<gene>
    <name evidence="1" type="ORF">DICSQDRAFT_169488</name>
</gene>
<evidence type="ECO:0000313" key="1">
    <source>
        <dbReference type="EMBL" id="EJF61909.1"/>
    </source>
</evidence>
<dbReference type="HOGENOM" id="CLU_1026806_0_0_1"/>
<dbReference type="Proteomes" id="UP000053319">
    <property type="component" value="Unassembled WGS sequence"/>
</dbReference>
<dbReference type="EMBL" id="JH719407">
    <property type="protein sequence ID" value="EJF61909.1"/>
    <property type="molecule type" value="Genomic_DNA"/>
</dbReference>
<sequence>MNHPSHRAVVVYPRVPLGHPLELMIDFKSSWMAKQIVAVYEKEGAQQLRDAMLQFVTRPQRNSFTSWFFEALAHRIIVSRGCIDDHDLRRMALYTDTKTAAFVVDWSGFTARAERSSRSEPSSVLPPWPKVEQTTPFDISCFPNTISYDTYYTPTSSCPLVDAFVVSRNADSIDAHLWILQMKLPRRYGGSSKDYALIRKIIRGGQSARLRGDSGTILEDDSGGDFVLRIAILAESRRIAEAPPEELLPSRIAILLSAILPPPESSPESRP</sequence>
<dbReference type="RefSeq" id="XP_007365164.1">
    <property type="nucleotide sequence ID" value="XM_007365102.1"/>
</dbReference>
<dbReference type="AlphaFoldDB" id="R7T0D5"/>
<dbReference type="KEGG" id="dsq:DICSQDRAFT_169488"/>
<evidence type="ECO:0000313" key="2">
    <source>
        <dbReference type="Proteomes" id="UP000053319"/>
    </source>
</evidence>
<proteinExistence type="predicted"/>
<protein>
    <submittedName>
        <fullName evidence="1">Uncharacterized protein</fullName>
    </submittedName>
</protein>
<dbReference type="GeneID" id="18838973"/>
<accession>R7T0D5</accession>